<organism evidence="9 10">
    <name type="scientific">Zopfia rhizophila CBS 207.26</name>
    <dbReference type="NCBI Taxonomy" id="1314779"/>
    <lineage>
        <taxon>Eukaryota</taxon>
        <taxon>Fungi</taxon>
        <taxon>Dikarya</taxon>
        <taxon>Ascomycota</taxon>
        <taxon>Pezizomycotina</taxon>
        <taxon>Dothideomycetes</taxon>
        <taxon>Dothideomycetes incertae sedis</taxon>
        <taxon>Zopfiaceae</taxon>
        <taxon>Zopfia</taxon>
    </lineage>
</organism>
<feature type="domain" description="Glucose-methanol-choline oxidoreductase N-terminal" evidence="7">
    <location>
        <begin position="280"/>
        <end position="504"/>
    </location>
</feature>
<name>A0A6A6EWZ0_9PEZI</name>
<evidence type="ECO:0000259" key="7">
    <source>
        <dbReference type="Pfam" id="PF00732"/>
    </source>
</evidence>
<dbReference type="PANTHER" id="PTHR46056">
    <property type="entry name" value="LONG-CHAIN-ALCOHOL OXIDASE"/>
    <property type="match status" value="1"/>
</dbReference>
<dbReference type="GO" id="GO:0046577">
    <property type="term" value="F:long-chain-alcohol oxidase activity"/>
    <property type="evidence" value="ECO:0007669"/>
    <property type="project" value="UniProtKB-EC"/>
</dbReference>
<evidence type="ECO:0000256" key="4">
    <source>
        <dbReference type="ARBA" id="ARBA00023002"/>
    </source>
</evidence>
<accession>A0A6A6EWZ0</accession>
<dbReference type="Gene3D" id="3.50.50.60">
    <property type="entry name" value="FAD/NAD(P)-binding domain"/>
    <property type="match status" value="2"/>
</dbReference>
<dbReference type="Proteomes" id="UP000800200">
    <property type="component" value="Unassembled WGS sequence"/>
</dbReference>
<dbReference type="InterPro" id="IPR007867">
    <property type="entry name" value="GMC_OxRtase_C"/>
</dbReference>
<evidence type="ECO:0000313" key="9">
    <source>
        <dbReference type="EMBL" id="KAF2194630.1"/>
    </source>
</evidence>
<evidence type="ECO:0000256" key="1">
    <source>
        <dbReference type="ARBA" id="ARBA00010790"/>
    </source>
</evidence>
<dbReference type="Pfam" id="PF00732">
    <property type="entry name" value="GMC_oxred_N"/>
    <property type="match status" value="1"/>
</dbReference>
<dbReference type="GO" id="GO:0016020">
    <property type="term" value="C:membrane"/>
    <property type="evidence" value="ECO:0007669"/>
    <property type="project" value="UniProtKB-SubCell"/>
</dbReference>
<gene>
    <name evidence="9" type="ORF">K469DRAFT_686633</name>
</gene>
<proteinExistence type="inferred from homology"/>
<keyword evidence="4" id="KW-0560">Oxidoreductase</keyword>
<keyword evidence="2" id="KW-0285">Flavoprotein</keyword>
<evidence type="ECO:0000259" key="8">
    <source>
        <dbReference type="Pfam" id="PF05199"/>
    </source>
</evidence>
<sequence>MSLTTEPVSPKATSLSPLPAEDPLTAEQWKTLLAITDTIIPAIKTIATANSPEEISASDSEYGSAISKLTALSPENEGESAAEAYMKESASSNPAFREALHRLLAIYMPQATRNQFIMALNILKSFSILNLTSTRPGSLILTGYTTPIGDQPVHIRESIIQSWTTARLPLLRQLYRTFTMLSKQTWIRLTPTLPRILGYPRVPVGMVPGKGYDYEFIQFPSGDKPETIETDVVIVGSGCGAGPCAKNLTEAGNRVIVVEKAYHWTPDHFPMSEANGWNHLFMNGAFISSDDTTINIVAGQAWGGGGTVNWSASLQTQGFVRKEWADGGLPFFTSAEFQESLDRVCNHMGVSTDYIEQNRTNQLLMEGARKLGYAYKAVPQNTGGKRHYCGHCTFGCGSCEKQGPVVSFLPDAARAGAKFIEGFHAEKVIFTWKNGEKVATGIQGSWVSRDVNGGVAGEPTTRRQVIIKAKRVIVSAGTMQSPLLLLRSGLTNYHIGRNLHTHPVSLVGAIYNEDIKPWEGAILTSVVSEYENLDGKGHGVKLEATNMLPSSWLIWLPWKSGLDYKLNAAQMKRMVGYISLARDRDTGQVYPDPVDGRVRVKYTTSAFDKKHILEGLVALAKIQYVAGATEIFTVIPGVSTFVRGDDSSGEGINDKKFQQWLDEIRNAGFPSPESMFVSAHQMSTCRMGASPKTSVVDPQGQVWGTKGLFVADASVFPSASGVNPMVTTMAISDWISRGISKGLEQSPRL</sequence>
<dbReference type="SUPFAM" id="SSF51905">
    <property type="entry name" value="FAD/NAD(P)-binding domain"/>
    <property type="match status" value="1"/>
</dbReference>
<evidence type="ECO:0000256" key="2">
    <source>
        <dbReference type="ARBA" id="ARBA00022630"/>
    </source>
</evidence>
<feature type="active site" description="Proton acceptor" evidence="5">
    <location>
        <position position="680"/>
    </location>
</feature>
<dbReference type="GO" id="GO:0050660">
    <property type="term" value="F:flavin adenine dinucleotide binding"/>
    <property type="evidence" value="ECO:0007669"/>
    <property type="project" value="InterPro"/>
</dbReference>
<dbReference type="InterPro" id="IPR000172">
    <property type="entry name" value="GMC_OxRdtase_N"/>
</dbReference>
<reference evidence="9" key="1">
    <citation type="journal article" date="2020" name="Stud. Mycol.">
        <title>101 Dothideomycetes genomes: a test case for predicting lifestyles and emergence of pathogens.</title>
        <authorList>
            <person name="Haridas S."/>
            <person name="Albert R."/>
            <person name="Binder M."/>
            <person name="Bloem J."/>
            <person name="Labutti K."/>
            <person name="Salamov A."/>
            <person name="Andreopoulos B."/>
            <person name="Baker S."/>
            <person name="Barry K."/>
            <person name="Bills G."/>
            <person name="Bluhm B."/>
            <person name="Cannon C."/>
            <person name="Castanera R."/>
            <person name="Culley D."/>
            <person name="Daum C."/>
            <person name="Ezra D."/>
            <person name="Gonzalez J."/>
            <person name="Henrissat B."/>
            <person name="Kuo A."/>
            <person name="Liang C."/>
            <person name="Lipzen A."/>
            <person name="Lutzoni F."/>
            <person name="Magnuson J."/>
            <person name="Mondo S."/>
            <person name="Nolan M."/>
            <person name="Ohm R."/>
            <person name="Pangilinan J."/>
            <person name="Park H.-J."/>
            <person name="Ramirez L."/>
            <person name="Alfaro M."/>
            <person name="Sun H."/>
            <person name="Tritt A."/>
            <person name="Yoshinaga Y."/>
            <person name="Zwiers L.-H."/>
            <person name="Turgeon B."/>
            <person name="Goodwin S."/>
            <person name="Spatafora J."/>
            <person name="Crous P."/>
            <person name="Grigoriev I."/>
        </authorList>
    </citation>
    <scope>NUCLEOTIDE SEQUENCE</scope>
    <source>
        <strain evidence="9">CBS 207.26</strain>
    </source>
</reference>
<dbReference type="AlphaFoldDB" id="A0A6A6EWZ0"/>
<dbReference type="OrthoDB" id="269227at2759"/>
<dbReference type="PANTHER" id="PTHR46056:SF12">
    <property type="entry name" value="LONG-CHAIN-ALCOHOL OXIDASE"/>
    <property type="match status" value="1"/>
</dbReference>
<dbReference type="Pfam" id="PF05199">
    <property type="entry name" value="GMC_oxred_C"/>
    <property type="match status" value="1"/>
</dbReference>
<feature type="domain" description="Glucose-methanol-choline oxidoreductase C-terminal" evidence="8">
    <location>
        <begin position="576"/>
        <end position="731"/>
    </location>
</feature>
<protein>
    <submittedName>
        <fullName evidence="9">Long-chain fatty alcohol dehydrogenase</fullName>
    </submittedName>
</protein>
<evidence type="ECO:0000313" key="10">
    <source>
        <dbReference type="Proteomes" id="UP000800200"/>
    </source>
</evidence>
<keyword evidence="3" id="KW-0274">FAD</keyword>
<feature type="compositionally biased region" description="Polar residues" evidence="6">
    <location>
        <begin position="1"/>
        <end position="16"/>
    </location>
</feature>
<dbReference type="EMBL" id="ML994611">
    <property type="protein sequence ID" value="KAF2194630.1"/>
    <property type="molecule type" value="Genomic_DNA"/>
</dbReference>
<evidence type="ECO:0000256" key="6">
    <source>
        <dbReference type="SAM" id="MobiDB-lite"/>
    </source>
</evidence>
<evidence type="ECO:0000256" key="3">
    <source>
        <dbReference type="ARBA" id="ARBA00022827"/>
    </source>
</evidence>
<comment type="similarity">
    <text evidence="1">Belongs to the GMC oxidoreductase family.</text>
</comment>
<dbReference type="InterPro" id="IPR036188">
    <property type="entry name" value="FAD/NAD-bd_sf"/>
</dbReference>
<keyword evidence="10" id="KW-1185">Reference proteome</keyword>
<evidence type="ECO:0000256" key="5">
    <source>
        <dbReference type="PIRSR" id="PIRSR028937-1"/>
    </source>
</evidence>
<feature type="region of interest" description="Disordered" evidence="6">
    <location>
        <begin position="1"/>
        <end position="20"/>
    </location>
</feature>